<organism evidence="2 3">
    <name type="scientific">Symbiodinium natans</name>
    <dbReference type="NCBI Taxonomy" id="878477"/>
    <lineage>
        <taxon>Eukaryota</taxon>
        <taxon>Sar</taxon>
        <taxon>Alveolata</taxon>
        <taxon>Dinophyceae</taxon>
        <taxon>Suessiales</taxon>
        <taxon>Symbiodiniaceae</taxon>
        <taxon>Symbiodinium</taxon>
    </lineage>
</organism>
<accession>A0A812MRC7</accession>
<dbReference type="EMBL" id="CAJNDS010001791">
    <property type="protein sequence ID" value="CAE7280471.1"/>
    <property type="molecule type" value="Genomic_DNA"/>
</dbReference>
<feature type="region of interest" description="Disordered" evidence="1">
    <location>
        <begin position="102"/>
        <end position="124"/>
    </location>
</feature>
<reference evidence="2" key="1">
    <citation type="submission" date="2021-02" db="EMBL/GenBank/DDBJ databases">
        <authorList>
            <person name="Dougan E. K."/>
            <person name="Rhodes N."/>
            <person name="Thang M."/>
            <person name="Chan C."/>
        </authorList>
    </citation>
    <scope>NUCLEOTIDE SEQUENCE</scope>
</reference>
<evidence type="ECO:0000256" key="1">
    <source>
        <dbReference type="SAM" id="MobiDB-lite"/>
    </source>
</evidence>
<dbReference type="Proteomes" id="UP000604046">
    <property type="component" value="Unassembled WGS sequence"/>
</dbReference>
<proteinExistence type="predicted"/>
<sequence length="124" mass="14438">MRWRRRCVSNRPSPSHCSERCGCPGMARSRSLMTALRVWTRQLPLECQLCTATRQMVEFEAMKKCLGIMRKLANKMEVEQKATQKRIDDELTPVIKYHDKDQGGEHHQILLNRTEPLNRTTGAR</sequence>
<feature type="compositionally biased region" description="Polar residues" evidence="1">
    <location>
        <begin position="115"/>
        <end position="124"/>
    </location>
</feature>
<dbReference type="AlphaFoldDB" id="A0A812MRC7"/>
<keyword evidence="3" id="KW-1185">Reference proteome</keyword>
<comment type="caution">
    <text evidence="2">The sequence shown here is derived from an EMBL/GenBank/DDBJ whole genome shotgun (WGS) entry which is preliminary data.</text>
</comment>
<evidence type="ECO:0000313" key="2">
    <source>
        <dbReference type="EMBL" id="CAE7280471.1"/>
    </source>
</evidence>
<name>A0A812MRC7_9DINO</name>
<gene>
    <name evidence="2" type="ORF">SNAT2548_LOCUS14874</name>
</gene>
<protein>
    <submittedName>
        <fullName evidence="2">Uncharacterized protein</fullName>
    </submittedName>
</protein>
<evidence type="ECO:0000313" key="3">
    <source>
        <dbReference type="Proteomes" id="UP000604046"/>
    </source>
</evidence>